<comment type="caution">
    <text evidence="4">The sequence shown here is derived from an EMBL/GenBank/DDBJ whole genome shotgun (WGS) entry which is preliminary data.</text>
</comment>
<dbReference type="EMBL" id="JAZHGC010000040">
    <property type="protein sequence ID" value="MEM5290707.1"/>
    <property type="molecule type" value="Genomic_DNA"/>
</dbReference>
<dbReference type="EMBL" id="JAZHGC010000016">
    <property type="protein sequence ID" value="MEM5287945.1"/>
    <property type="molecule type" value="Genomic_DNA"/>
</dbReference>
<evidence type="ECO:0000313" key="5">
    <source>
        <dbReference type="EMBL" id="MEM5288458.1"/>
    </source>
</evidence>
<dbReference type="EMBL" id="JAZHGC010000041">
    <property type="protein sequence ID" value="MEM5290787.1"/>
    <property type="molecule type" value="Genomic_DNA"/>
</dbReference>
<evidence type="ECO:0000259" key="1">
    <source>
        <dbReference type="Pfam" id="PF13518"/>
    </source>
</evidence>
<evidence type="ECO:0000313" key="12">
    <source>
        <dbReference type="EMBL" id="MEM5292164.1"/>
    </source>
</evidence>
<evidence type="ECO:0000313" key="6">
    <source>
        <dbReference type="EMBL" id="MEM5289558.1"/>
    </source>
</evidence>
<dbReference type="EMBL" id="JAZHGC010000027">
    <property type="protein sequence ID" value="MEM5289558.1"/>
    <property type="molecule type" value="Genomic_DNA"/>
</dbReference>
<feature type="domain" description="Insertion element IS150 protein InsJ-like helix-turn-helix" evidence="1">
    <location>
        <begin position="12"/>
        <end position="51"/>
    </location>
</feature>
<dbReference type="Pfam" id="PF13518">
    <property type="entry name" value="HTH_28"/>
    <property type="match status" value="1"/>
</dbReference>
<accession>A0ABU9QFU3</accession>
<sequence length="51" mass="6077">MPWEAKNTMNLREEFVSLAATQALSFSELCRRYRISRQTGYKWLDRHKAEG</sequence>
<dbReference type="InterPro" id="IPR009057">
    <property type="entry name" value="Homeodomain-like_sf"/>
</dbReference>
<evidence type="ECO:0000313" key="11">
    <source>
        <dbReference type="EMBL" id="MEM5291509.1"/>
    </source>
</evidence>
<dbReference type="EMBL" id="JAZHGC010000018">
    <property type="protein sequence ID" value="MEM5288458.1"/>
    <property type="molecule type" value="Genomic_DNA"/>
</dbReference>
<evidence type="ECO:0000313" key="13">
    <source>
        <dbReference type="Proteomes" id="UP001494588"/>
    </source>
</evidence>
<reference evidence="4 13" key="1">
    <citation type="submission" date="2024-01" db="EMBL/GenBank/DDBJ databases">
        <title>The diversity of rhizobia nodulating Mimosa spp. in eleven states of Brazil covering several biomes is determined by host plant, location, and edaphic factors.</title>
        <authorList>
            <person name="Rouws L."/>
            <person name="Barauna A."/>
            <person name="Beukes C."/>
            <person name="De Faria S.M."/>
            <person name="Gross E."/>
            <person name="Dos Reis Junior F.B."/>
            <person name="Simon M."/>
            <person name="Maluk M."/>
            <person name="Odee D.W."/>
            <person name="Kenicer G."/>
            <person name="Young J.P.W."/>
            <person name="Reis V.M."/>
            <person name="Zilli J."/>
            <person name="James E.K."/>
        </authorList>
    </citation>
    <scope>NUCLEOTIDE SEQUENCE [LARGE SCALE GENOMIC DNA]</scope>
    <source>
        <strain evidence="4 13">JPY77</strain>
    </source>
</reference>
<dbReference type="EMBL" id="JAZHGC010000014">
    <property type="protein sequence ID" value="MEM5287563.1"/>
    <property type="molecule type" value="Genomic_DNA"/>
</dbReference>
<dbReference type="InterPro" id="IPR055247">
    <property type="entry name" value="InsJ-like_HTH"/>
</dbReference>
<dbReference type="EMBL" id="JAZHGC010000052">
    <property type="protein sequence ID" value="MEM5291509.1"/>
    <property type="molecule type" value="Genomic_DNA"/>
</dbReference>
<evidence type="ECO:0000313" key="9">
    <source>
        <dbReference type="EMBL" id="MEM5291014.1"/>
    </source>
</evidence>
<dbReference type="RefSeq" id="WP_342965373.1">
    <property type="nucleotide sequence ID" value="NZ_JAZHGC010000014.1"/>
</dbReference>
<keyword evidence="13" id="KW-1185">Reference proteome</keyword>
<organism evidence="4 13">
    <name type="scientific">Paraburkholderia sabiae</name>
    <dbReference type="NCBI Taxonomy" id="273251"/>
    <lineage>
        <taxon>Bacteria</taxon>
        <taxon>Pseudomonadati</taxon>
        <taxon>Pseudomonadota</taxon>
        <taxon>Betaproteobacteria</taxon>
        <taxon>Burkholderiales</taxon>
        <taxon>Burkholderiaceae</taxon>
        <taxon>Paraburkholderia</taxon>
    </lineage>
</organism>
<name>A0ABU9QFU3_9BURK</name>
<evidence type="ECO:0000313" key="2">
    <source>
        <dbReference type="EMBL" id="MEM5287563.1"/>
    </source>
</evidence>
<protein>
    <submittedName>
        <fullName evidence="4">Helix-turn-helix domain-containing protein</fullName>
    </submittedName>
</protein>
<evidence type="ECO:0000313" key="10">
    <source>
        <dbReference type="EMBL" id="MEM5291280.1"/>
    </source>
</evidence>
<dbReference type="SUPFAM" id="SSF46689">
    <property type="entry name" value="Homeodomain-like"/>
    <property type="match status" value="1"/>
</dbReference>
<dbReference type="EMBL" id="JAZHGC010000017">
    <property type="protein sequence ID" value="MEM5288296.1"/>
    <property type="molecule type" value="Genomic_DNA"/>
</dbReference>
<evidence type="ECO:0000313" key="4">
    <source>
        <dbReference type="EMBL" id="MEM5288296.1"/>
    </source>
</evidence>
<dbReference type="EMBL" id="JAZHGC010000044">
    <property type="protein sequence ID" value="MEM5291014.1"/>
    <property type="molecule type" value="Genomic_DNA"/>
</dbReference>
<evidence type="ECO:0000313" key="3">
    <source>
        <dbReference type="EMBL" id="MEM5287945.1"/>
    </source>
</evidence>
<dbReference type="EMBL" id="JAZHGC010000048">
    <property type="protein sequence ID" value="MEM5291280.1"/>
    <property type="molecule type" value="Genomic_DNA"/>
</dbReference>
<proteinExistence type="predicted"/>
<evidence type="ECO:0000313" key="7">
    <source>
        <dbReference type="EMBL" id="MEM5290707.1"/>
    </source>
</evidence>
<dbReference type="Proteomes" id="UP001494588">
    <property type="component" value="Unassembled WGS sequence"/>
</dbReference>
<gene>
    <name evidence="2" type="ORF">V4C55_17690</name>
    <name evidence="3" type="ORF">V4C55_19620</name>
    <name evidence="4" type="ORF">V4C55_21425</name>
    <name evidence="5" type="ORF">V4C55_22280</name>
    <name evidence="6" type="ORF">V4C55_27940</name>
    <name evidence="7" type="ORF">V4C55_33815</name>
    <name evidence="8" type="ORF">V4C55_34215</name>
    <name evidence="9" type="ORF">V4C55_35375</name>
    <name evidence="10" type="ORF">V4C55_36740</name>
    <name evidence="11" type="ORF">V4C55_37895</name>
    <name evidence="12" type="ORF">V4C55_41405</name>
</gene>
<dbReference type="EMBL" id="JAZHGC010000073">
    <property type="protein sequence ID" value="MEM5292164.1"/>
    <property type="molecule type" value="Genomic_DNA"/>
</dbReference>
<feature type="non-terminal residue" evidence="4">
    <location>
        <position position="51"/>
    </location>
</feature>
<evidence type="ECO:0000313" key="8">
    <source>
        <dbReference type="EMBL" id="MEM5290787.1"/>
    </source>
</evidence>